<dbReference type="InterPro" id="IPR007630">
    <property type="entry name" value="RNA_pol_sigma70_r4"/>
</dbReference>
<dbReference type="InterPro" id="IPR013324">
    <property type="entry name" value="RNA_pol_sigma_r3/r4-like"/>
</dbReference>
<dbReference type="Proteomes" id="UP000092713">
    <property type="component" value="Unassembled WGS sequence"/>
</dbReference>
<dbReference type="PANTHER" id="PTHR43133:SF62">
    <property type="entry name" value="RNA POLYMERASE SIGMA FACTOR SIGZ"/>
    <property type="match status" value="1"/>
</dbReference>
<proteinExistence type="inferred from homology"/>
<dbReference type="InterPro" id="IPR039425">
    <property type="entry name" value="RNA_pol_sigma-70-like"/>
</dbReference>
<dbReference type="SUPFAM" id="SSF88659">
    <property type="entry name" value="Sigma3 and sigma4 domains of RNA polymerase sigma factors"/>
    <property type="match status" value="1"/>
</dbReference>
<dbReference type="RefSeq" id="WP_065306205.1">
    <property type="nucleotide sequence ID" value="NZ_LOCQ01000037.1"/>
</dbReference>
<evidence type="ECO:0000256" key="1">
    <source>
        <dbReference type="ARBA" id="ARBA00010641"/>
    </source>
</evidence>
<reference evidence="8 9" key="1">
    <citation type="submission" date="2016-04" db="EMBL/GenBank/DDBJ databases">
        <title>Draft genome sequence of Janthinobacterium psychrotolerans sp. nov., isolated from freshwater sediments in Denmark.</title>
        <authorList>
            <person name="Gong X."/>
            <person name="Skrivergaard S."/>
            <person name="Korsgaard B.S."/>
            <person name="Schreiber L."/>
            <person name="Marshall I.P."/>
            <person name="Finster K."/>
            <person name="Schramm A."/>
        </authorList>
    </citation>
    <scope>NUCLEOTIDE SEQUENCE [LARGE SCALE GENOMIC DNA]</scope>
    <source>
        <strain evidence="8 9">S3-2</strain>
    </source>
</reference>
<dbReference type="Gene3D" id="1.10.1740.10">
    <property type="match status" value="1"/>
</dbReference>
<keyword evidence="4" id="KW-0238">DNA-binding</keyword>
<dbReference type="CDD" id="cd06171">
    <property type="entry name" value="Sigma70_r4"/>
    <property type="match status" value="1"/>
</dbReference>
<sequence>MSLDAQTLDPQQLKTWLLAAGSKDAKAFRLLYHATSSKLFGFALRILHKQELAEEALQEGFVAIWNNAATYQSHLAAPMTWMATIVRNKAFDVLRRSDDTVEIDAEQFDSVVMNALRDPQATPIESLQMSGDAKALAFCMSALEGLHRQVVALAYYHDLSHSEVAQQMSLPIGTVKTWIRRSLERLRTCLAKREAP</sequence>
<evidence type="ECO:0000256" key="2">
    <source>
        <dbReference type="ARBA" id="ARBA00023015"/>
    </source>
</evidence>
<dbReference type="SUPFAM" id="SSF88946">
    <property type="entry name" value="Sigma2 domain of RNA polymerase sigma factors"/>
    <property type="match status" value="1"/>
</dbReference>
<gene>
    <name evidence="8" type="ORF">ASR47_102630</name>
</gene>
<evidence type="ECO:0000256" key="4">
    <source>
        <dbReference type="ARBA" id="ARBA00023125"/>
    </source>
</evidence>
<accession>A0A1A7C8X0</accession>
<evidence type="ECO:0000259" key="7">
    <source>
        <dbReference type="Pfam" id="PF04545"/>
    </source>
</evidence>
<dbReference type="STRING" id="1747903.ASR47_102630"/>
<keyword evidence="9" id="KW-1185">Reference proteome</keyword>
<dbReference type="GO" id="GO:0003677">
    <property type="term" value="F:DNA binding"/>
    <property type="evidence" value="ECO:0007669"/>
    <property type="project" value="UniProtKB-KW"/>
</dbReference>
<name>A0A1A7C8X0_9BURK</name>
<dbReference type="AlphaFoldDB" id="A0A1A7C8X0"/>
<dbReference type="Pfam" id="PF04545">
    <property type="entry name" value="Sigma70_r4"/>
    <property type="match status" value="1"/>
</dbReference>
<feature type="domain" description="RNA polymerase sigma-70 region 2" evidence="6">
    <location>
        <begin position="31"/>
        <end position="98"/>
    </location>
</feature>
<comment type="caution">
    <text evidence="8">The sequence shown here is derived from an EMBL/GenBank/DDBJ whole genome shotgun (WGS) entry which is preliminary data.</text>
</comment>
<evidence type="ECO:0000256" key="5">
    <source>
        <dbReference type="ARBA" id="ARBA00023163"/>
    </source>
</evidence>
<feature type="domain" description="RNA polymerase sigma-70 region 4" evidence="7">
    <location>
        <begin position="139"/>
        <end position="187"/>
    </location>
</feature>
<evidence type="ECO:0000313" key="8">
    <source>
        <dbReference type="EMBL" id="OBV41220.1"/>
    </source>
</evidence>
<dbReference type="NCBIfam" id="TIGR02937">
    <property type="entry name" value="sigma70-ECF"/>
    <property type="match status" value="1"/>
</dbReference>
<keyword evidence="2" id="KW-0805">Transcription regulation</keyword>
<dbReference type="OrthoDB" id="9784272at2"/>
<evidence type="ECO:0000259" key="6">
    <source>
        <dbReference type="Pfam" id="PF04542"/>
    </source>
</evidence>
<comment type="similarity">
    <text evidence="1">Belongs to the sigma-70 factor family. ECF subfamily.</text>
</comment>
<dbReference type="InterPro" id="IPR014284">
    <property type="entry name" value="RNA_pol_sigma-70_dom"/>
</dbReference>
<dbReference type="InterPro" id="IPR013325">
    <property type="entry name" value="RNA_pol_sigma_r2"/>
</dbReference>
<dbReference type="EMBL" id="LOCQ01000037">
    <property type="protein sequence ID" value="OBV41220.1"/>
    <property type="molecule type" value="Genomic_DNA"/>
</dbReference>
<evidence type="ECO:0000256" key="3">
    <source>
        <dbReference type="ARBA" id="ARBA00023082"/>
    </source>
</evidence>
<keyword evidence="5" id="KW-0804">Transcription</keyword>
<evidence type="ECO:0000313" key="9">
    <source>
        <dbReference type="Proteomes" id="UP000092713"/>
    </source>
</evidence>
<dbReference type="GO" id="GO:0016987">
    <property type="term" value="F:sigma factor activity"/>
    <property type="evidence" value="ECO:0007669"/>
    <property type="project" value="UniProtKB-KW"/>
</dbReference>
<dbReference type="InterPro" id="IPR007627">
    <property type="entry name" value="RNA_pol_sigma70_r2"/>
</dbReference>
<dbReference type="Gene3D" id="1.10.10.10">
    <property type="entry name" value="Winged helix-like DNA-binding domain superfamily/Winged helix DNA-binding domain"/>
    <property type="match status" value="1"/>
</dbReference>
<protein>
    <submittedName>
        <fullName evidence="8">RNA polymerase sigma-70 factor, ECF subfamily</fullName>
    </submittedName>
</protein>
<organism evidence="8 9">
    <name type="scientific">Janthinobacterium psychrotolerans</name>
    <dbReference type="NCBI Taxonomy" id="1747903"/>
    <lineage>
        <taxon>Bacteria</taxon>
        <taxon>Pseudomonadati</taxon>
        <taxon>Pseudomonadota</taxon>
        <taxon>Betaproteobacteria</taxon>
        <taxon>Burkholderiales</taxon>
        <taxon>Oxalobacteraceae</taxon>
        <taxon>Janthinobacterium</taxon>
    </lineage>
</organism>
<dbReference type="GO" id="GO:0006352">
    <property type="term" value="P:DNA-templated transcription initiation"/>
    <property type="evidence" value="ECO:0007669"/>
    <property type="project" value="InterPro"/>
</dbReference>
<dbReference type="PANTHER" id="PTHR43133">
    <property type="entry name" value="RNA POLYMERASE ECF-TYPE SIGMA FACTO"/>
    <property type="match status" value="1"/>
</dbReference>
<dbReference type="InterPro" id="IPR036388">
    <property type="entry name" value="WH-like_DNA-bd_sf"/>
</dbReference>
<keyword evidence="3" id="KW-0731">Sigma factor</keyword>
<dbReference type="PATRIC" id="fig|1747903.4.peg.4897"/>
<dbReference type="Pfam" id="PF04542">
    <property type="entry name" value="Sigma70_r2"/>
    <property type="match status" value="1"/>
</dbReference>